<evidence type="ECO:0000256" key="2">
    <source>
        <dbReference type="ARBA" id="ARBA00023180"/>
    </source>
</evidence>
<dbReference type="GO" id="GO:0007605">
    <property type="term" value="P:sensory perception of sound"/>
    <property type="evidence" value="ECO:0007669"/>
    <property type="project" value="TreeGrafter"/>
</dbReference>
<dbReference type="InterPro" id="IPR036179">
    <property type="entry name" value="Ig-like_dom_sf"/>
</dbReference>
<keyword evidence="6" id="KW-1185">Reference proteome</keyword>
<feature type="region of interest" description="Disordered" evidence="3">
    <location>
        <begin position="1"/>
        <end position="31"/>
    </location>
</feature>
<dbReference type="InterPro" id="IPR013783">
    <property type="entry name" value="Ig-like_fold"/>
</dbReference>
<dbReference type="STRING" id="9402.L5KP61"/>
<dbReference type="SUPFAM" id="SSF48726">
    <property type="entry name" value="Immunoglobulin"/>
    <property type="match status" value="1"/>
</dbReference>
<feature type="region of interest" description="Disordered" evidence="3">
    <location>
        <begin position="125"/>
        <end position="144"/>
    </location>
</feature>
<dbReference type="Proteomes" id="UP000010552">
    <property type="component" value="Unassembled WGS sequence"/>
</dbReference>
<reference evidence="6" key="1">
    <citation type="journal article" date="2013" name="Science">
        <title>Comparative analysis of bat genomes provides insight into the evolution of flight and immunity.</title>
        <authorList>
            <person name="Zhang G."/>
            <person name="Cowled C."/>
            <person name="Shi Z."/>
            <person name="Huang Z."/>
            <person name="Bishop-Lilly K.A."/>
            <person name="Fang X."/>
            <person name="Wynne J.W."/>
            <person name="Xiong Z."/>
            <person name="Baker M.L."/>
            <person name="Zhao W."/>
            <person name="Tachedjian M."/>
            <person name="Zhu Y."/>
            <person name="Zhou P."/>
            <person name="Jiang X."/>
            <person name="Ng J."/>
            <person name="Yang L."/>
            <person name="Wu L."/>
            <person name="Xiao J."/>
            <person name="Feng Y."/>
            <person name="Chen Y."/>
            <person name="Sun X."/>
            <person name="Zhang Y."/>
            <person name="Marsh G.A."/>
            <person name="Crameri G."/>
            <person name="Broder C.C."/>
            <person name="Frey K.G."/>
            <person name="Wang L.F."/>
            <person name="Wang J."/>
        </authorList>
    </citation>
    <scope>NUCLEOTIDE SEQUENCE [LARGE SCALE GENOMIC DNA]</scope>
</reference>
<dbReference type="Gene3D" id="2.60.40.10">
    <property type="entry name" value="Immunoglobulins"/>
    <property type="match status" value="1"/>
</dbReference>
<dbReference type="SMART" id="SM00408">
    <property type="entry name" value="IGc2"/>
    <property type="match status" value="1"/>
</dbReference>
<proteinExistence type="predicted"/>
<keyword evidence="1" id="KW-0732">Signal</keyword>
<organism evidence="5 6">
    <name type="scientific">Pteropus alecto</name>
    <name type="common">Black flying fox</name>
    <dbReference type="NCBI Taxonomy" id="9402"/>
    <lineage>
        <taxon>Eukaryota</taxon>
        <taxon>Metazoa</taxon>
        <taxon>Chordata</taxon>
        <taxon>Craniata</taxon>
        <taxon>Vertebrata</taxon>
        <taxon>Euteleostomi</taxon>
        <taxon>Mammalia</taxon>
        <taxon>Eutheria</taxon>
        <taxon>Laurasiatheria</taxon>
        <taxon>Chiroptera</taxon>
        <taxon>Yinpterochiroptera</taxon>
        <taxon>Pteropodoidea</taxon>
        <taxon>Pteropodidae</taxon>
        <taxon>Pteropodinae</taxon>
        <taxon>Pteropus</taxon>
    </lineage>
</organism>
<protein>
    <submittedName>
        <fullName evidence="5">Carcinoembryonic antigen-related cell adhesion molecule 16</fullName>
    </submittedName>
</protein>
<dbReference type="PANTHER" id="PTHR44427:SF10">
    <property type="entry name" value="CARCINOEMBRYONIC ANTIGEN-RELATED CELL ADHESION MOLECULE 16"/>
    <property type="match status" value="1"/>
</dbReference>
<dbReference type="InParanoid" id="L5KP61"/>
<name>L5KP61_PTEAL</name>
<evidence type="ECO:0000256" key="3">
    <source>
        <dbReference type="SAM" id="MobiDB-lite"/>
    </source>
</evidence>
<dbReference type="AlphaFoldDB" id="L5KP61"/>
<dbReference type="PANTHER" id="PTHR44427">
    <property type="entry name" value="CARCINOEMBRYONIC ANTIGEN-RELATED CELL ADHESION MOLECULE 19"/>
    <property type="match status" value="1"/>
</dbReference>
<evidence type="ECO:0000313" key="5">
    <source>
        <dbReference type="EMBL" id="ELK12726.1"/>
    </source>
</evidence>
<dbReference type="EMBL" id="KB030659">
    <property type="protein sequence ID" value="ELK12726.1"/>
    <property type="molecule type" value="Genomic_DNA"/>
</dbReference>
<dbReference type="InterPro" id="IPR050831">
    <property type="entry name" value="CEA_cell_adhesion"/>
</dbReference>
<evidence type="ECO:0000259" key="4">
    <source>
        <dbReference type="PROSITE" id="PS50835"/>
    </source>
</evidence>
<dbReference type="PROSITE" id="PS50835">
    <property type="entry name" value="IG_LIKE"/>
    <property type="match status" value="1"/>
</dbReference>
<dbReference type="InterPro" id="IPR003598">
    <property type="entry name" value="Ig_sub2"/>
</dbReference>
<feature type="domain" description="Ig-like" evidence="4">
    <location>
        <begin position="35"/>
        <end position="121"/>
    </location>
</feature>
<accession>L5KP61</accession>
<evidence type="ECO:0000256" key="1">
    <source>
        <dbReference type="ARBA" id="ARBA00022729"/>
    </source>
</evidence>
<sequence length="144" mass="15210">MEALPKRGGSRCQGQPIPDAPRDAESGEISHGVGPEHVAILQDSTTRTGCTIKVDFNTSLTLWCASRSCPEPEYVWAFNGRALKDGQDHINISSMTAAQEGTYTCIAKNPKTLLSGSASVVVKLSGESPPARPPLPPDGRPVGL</sequence>
<dbReference type="Pfam" id="PF13895">
    <property type="entry name" value="Ig_2"/>
    <property type="match status" value="1"/>
</dbReference>
<evidence type="ECO:0000313" key="6">
    <source>
        <dbReference type="Proteomes" id="UP000010552"/>
    </source>
</evidence>
<keyword evidence="2" id="KW-0325">Glycoprotein</keyword>
<feature type="compositionally biased region" description="Pro residues" evidence="3">
    <location>
        <begin position="130"/>
        <end position="144"/>
    </location>
</feature>
<gene>
    <name evidence="5" type="ORF">PAL_GLEAN10003995</name>
</gene>
<dbReference type="InterPro" id="IPR007110">
    <property type="entry name" value="Ig-like_dom"/>
</dbReference>
<dbReference type="FunFam" id="2.60.40.10:FF:000947">
    <property type="entry name" value="Carcinoembryonic antigen related cell adhesion molecule 16"/>
    <property type="match status" value="1"/>
</dbReference>